<organism evidence="1 2">
    <name type="scientific">Thalictrum thalictroides</name>
    <name type="common">Rue-anemone</name>
    <name type="synonym">Anemone thalictroides</name>
    <dbReference type="NCBI Taxonomy" id="46969"/>
    <lineage>
        <taxon>Eukaryota</taxon>
        <taxon>Viridiplantae</taxon>
        <taxon>Streptophyta</taxon>
        <taxon>Embryophyta</taxon>
        <taxon>Tracheophyta</taxon>
        <taxon>Spermatophyta</taxon>
        <taxon>Magnoliopsida</taxon>
        <taxon>Ranunculales</taxon>
        <taxon>Ranunculaceae</taxon>
        <taxon>Thalictroideae</taxon>
        <taxon>Thalictrum</taxon>
    </lineage>
</organism>
<protein>
    <submittedName>
        <fullName evidence="1">Uncharacterized protein</fullName>
    </submittedName>
</protein>
<sequence>MKEKLIQGTKTYKCLIPTPRDKDIYHFNPHALRGSNLNGWKISGSLFTLFLQISLQISIATSAKIKLFEKGTSLTNSMQINICQPC</sequence>
<dbReference type="EMBL" id="JABWDY010037102">
    <property type="protein sequence ID" value="KAF5180659.1"/>
    <property type="molecule type" value="Genomic_DNA"/>
</dbReference>
<name>A0A7J6V6D8_THATH</name>
<evidence type="ECO:0000313" key="2">
    <source>
        <dbReference type="Proteomes" id="UP000554482"/>
    </source>
</evidence>
<dbReference type="AlphaFoldDB" id="A0A7J6V6D8"/>
<reference evidence="1 2" key="1">
    <citation type="submission" date="2020-06" db="EMBL/GenBank/DDBJ databases">
        <title>Transcriptomic and genomic resources for Thalictrum thalictroides and T. hernandezii: Facilitating candidate gene discovery in an emerging model plant lineage.</title>
        <authorList>
            <person name="Arias T."/>
            <person name="Riano-Pachon D.M."/>
            <person name="Di Stilio V.S."/>
        </authorList>
    </citation>
    <scope>NUCLEOTIDE SEQUENCE [LARGE SCALE GENOMIC DNA]</scope>
    <source>
        <strain evidence="2">cv. WT478/WT964</strain>
        <tissue evidence="1">Leaves</tissue>
    </source>
</reference>
<accession>A0A7J6V6D8</accession>
<dbReference type="Proteomes" id="UP000554482">
    <property type="component" value="Unassembled WGS sequence"/>
</dbReference>
<proteinExistence type="predicted"/>
<keyword evidence="2" id="KW-1185">Reference proteome</keyword>
<comment type="caution">
    <text evidence="1">The sequence shown here is derived from an EMBL/GenBank/DDBJ whole genome shotgun (WGS) entry which is preliminary data.</text>
</comment>
<evidence type="ECO:0000313" key="1">
    <source>
        <dbReference type="EMBL" id="KAF5180659.1"/>
    </source>
</evidence>
<gene>
    <name evidence="1" type="ORF">FRX31_029754</name>
</gene>